<evidence type="ECO:0000256" key="1">
    <source>
        <dbReference type="ARBA" id="ARBA00006249"/>
    </source>
</evidence>
<dbReference type="GO" id="GO:0046872">
    <property type="term" value="F:metal ion binding"/>
    <property type="evidence" value="ECO:0007669"/>
    <property type="project" value="UniProtKB-KW"/>
</dbReference>
<evidence type="ECO:0000256" key="4">
    <source>
        <dbReference type="ARBA" id="ARBA00022729"/>
    </source>
</evidence>
<keyword evidence="6" id="KW-0106">Calcium</keyword>
<evidence type="ECO:0000256" key="6">
    <source>
        <dbReference type="ARBA" id="ARBA00022837"/>
    </source>
</evidence>
<comment type="caution">
    <text evidence="9">The sequence shown here is derived from an EMBL/GenBank/DDBJ whole genome shotgun (WGS) entry which is preliminary data.</text>
</comment>
<accession>A0A0B1ZIH8</accession>
<feature type="chain" id="PRO_5002065113" description="Tannase" evidence="8">
    <location>
        <begin position="34"/>
        <end position="633"/>
    </location>
</feature>
<dbReference type="InterPro" id="IPR029058">
    <property type="entry name" value="AB_hydrolase_fold"/>
</dbReference>
<keyword evidence="4 8" id="KW-0732">Signal</keyword>
<dbReference type="InterPro" id="IPR011118">
    <property type="entry name" value="Tannase/feruloyl_esterase"/>
</dbReference>
<keyword evidence="10" id="KW-1185">Reference proteome</keyword>
<evidence type="ECO:0000256" key="5">
    <source>
        <dbReference type="ARBA" id="ARBA00022801"/>
    </source>
</evidence>
<proteinExistence type="inferred from homology"/>
<dbReference type="OrthoDB" id="7197884at2"/>
<evidence type="ECO:0000256" key="8">
    <source>
        <dbReference type="SAM" id="SignalP"/>
    </source>
</evidence>
<organism evidence="9 10">
    <name type="scientific">Novosphingobium malaysiense</name>
    <dbReference type="NCBI Taxonomy" id="1348853"/>
    <lineage>
        <taxon>Bacteria</taxon>
        <taxon>Pseudomonadati</taxon>
        <taxon>Pseudomonadota</taxon>
        <taxon>Alphaproteobacteria</taxon>
        <taxon>Sphingomonadales</taxon>
        <taxon>Sphingomonadaceae</taxon>
        <taxon>Novosphingobium</taxon>
    </lineage>
</organism>
<dbReference type="Pfam" id="PF07519">
    <property type="entry name" value="Tannase"/>
    <property type="match status" value="1"/>
</dbReference>
<dbReference type="EMBL" id="JTDI01000005">
    <property type="protein sequence ID" value="KHK90332.1"/>
    <property type="molecule type" value="Genomic_DNA"/>
</dbReference>
<sequence>MAARSTNVVQVLRRIAVLATATCALWSAGSAHAAGARSTPDQKTRIADLQAVCTPQVLGKAVARVSPTMTVGEIPNILQRLTSGVIVAAAIPGGARYVPAAGKIPAYCEFTGTFVTNVKTGKTAHYIATLPQAWNGKYLQFGCGGNCGHVRTIEDYSNPHAMEGYPLDPLVRGYATFGTDGGHDSSNSFWAVTPEGKPNQDAIEDWAWRAAKKLAVAGKQATVNIYELATGRRREIERAYFNGAGGGGRDVLIAATRYPQEFDGIIAGDPVLDPAGLGMYLIGMGLGQIRSQGAYVPDYLLARVNGVVKARCDGKDGLVDDIIQNPAACDFRADRDLPRCDGTQAVTRCFTAEQIRTLSVAMSAVTDENGAIVHPGVSIGEFYLPHETFKLKPWPKDIAAAEPYPPGGPMHGLWSLGEPVLRYMAFADVPGYTHRSLFRFEDGTKGQVDSYHAVVPAKMAALAAERTKSARVDPPERLAKFIRRDGKLLIWLGLADRMLSPYGMVNYYRKAASRFGGYDALQKNVRLFGLPGVSEGRGDGPGPKNFDSLTAMEDWVERGQAPETMLATLYDVDDPEAIVGKQATRTMPLCMYPAMARYRGTGDINEAKNWSCLAGDRSMLAVGEAGRLAGVQE</sequence>
<comment type="similarity">
    <text evidence="1">Belongs to the tannase family.</text>
</comment>
<keyword evidence="2" id="KW-0719">Serine esterase</keyword>
<evidence type="ECO:0000313" key="10">
    <source>
        <dbReference type="Proteomes" id="UP000031057"/>
    </source>
</evidence>
<evidence type="ECO:0008006" key="11">
    <source>
        <dbReference type="Google" id="ProtNLM"/>
    </source>
</evidence>
<reference evidence="9 10" key="1">
    <citation type="submission" date="2014-10" db="EMBL/GenBank/DDBJ databases">
        <title>Genome sequence of Novosphingobium malaysiense MUSC 273(T).</title>
        <authorList>
            <person name="Lee L.-H."/>
        </authorList>
    </citation>
    <scope>NUCLEOTIDE SEQUENCE [LARGE SCALE GENOMIC DNA]</scope>
    <source>
        <strain evidence="9 10">MUSC 273</strain>
    </source>
</reference>
<evidence type="ECO:0000313" key="9">
    <source>
        <dbReference type="EMBL" id="KHK90332.1"/>
    </source>
</evidence>
<dbReference type="STRING" id="1348853.LK12_17115"/>
<dbReference type="RefSeq" id="WP_039286555.1">
    <property type="nucleotide sequence ID" value="NZ_JTDI01000005.1"/>
</dbReference>
<dbReference type="PANTHER" id="PTHR33938">
    <property type="entry name" value="FERULOYL ESTERASE B-RELATED"/>
    <property type="match status" value="1"/>
</dbReference>
<feature type="signal peptide" evidence="8">
    <location>
        <begin position="1"/>
        <end position="33"/>
    </location>
</feature>
<name>A0A0B1ZIH8_9SPHN</name>
<dbReference type="Proteomes" id="UP000031057">
    <property type="component" value="Unassembled WGS sequence"/>
</dbReference>
<keyword evidence="7" id="KW-1015">Disulfide bond</keyword>
<gene>
    <name evidence="9" type="ORF">LK12_17115</name>
</gene>
<protein>
    <recommendedName>
        <fullName evidence="11">Tannase</fullName>
    </recommendedName>
</protein>
<evidence type="ECO:0000256" key="3">
    <source>
        <dbReference type="ARBA" id="ARBA00022723"/>
    </source>
</evidence>
<dbReference type="AlphaFoldDB" id="A0A0B1ZIH8"/>
<keyword evidence="5" id="KW-0378">Hydrolase</keyword>
<dbReference type="GO" id="GO:0052689">
    <property type="term" value="F:carboxylic ester hydrolase activity"/>
    <property type="evidence" value="ECO:0007669"/>
    <property type="project" value="UniProtKB-KW"/>
</dbReference>
<keyword evidence="3" id="KW-0479">Metal-binding</keyword>
<evidence type="ECO:0000256" key="2">
    <source>
        <dbReference type="ARBA" id="ARBA00022487"/>
    </source>
</evidence>
<dbReference type="SUPFAM" id="SSF53474">
    <property type="entry name" value="alpha/beta-Hydrolases"/>
    <property type="match status" value="1"/>
</dbReference>
<evidence type="ECO:0000256" key="7">
    <source>
        <dbReference type="ARBA" id="ARBA00023157"/>
    </source>
</evidence>
<dbReference type="PANTHER" id="PTHR33938:SF15">
    <property type="entry name" value="FERULOYL ESTERASE B-RELATED"/>
    <property type="match status" value="1"/>
</dbReference>